<evidence type="ECO:0000256" key="7">
    <source>
        <dbReference type="ARBA" id="ARBA00022723"/>
    </source>
</evidence>
<dbReference type="UniPathway" id="UPA00077">
    <property type="reaction ID" value="UER00155"/>
</dbReference>
<dbReference type="GO" id="GO:0046656">
    <property type="term" value="P:folic acid biosynthetic process"/>
    <property type="evidence" value="ECO:0007669"/>
    <property type="project" value="UniProtKB-KW"/>
</dbReference>
<dbReference type="Gene3D" id="3.20.20.20">
    <property type="entry name" value="Dihydropteroate synthase-like"/>
    <property type="match status" value="1"/>
</dbReference>
<organism evidence="15 16">
    <name type="scientific">Candidatus Francisella endociliophora</name>
    <dbReference type="NCBI Taxonomy" id="653937"/>
    <lineage>
        <taxon>Bacteria</taxon>
        <taxon>Pseudomonadati</taxon>
        <taxon>Pseudomonadota</taxon>
        <taxon>Gammaproteobacteria</taxon>
        <taxon>Thiotrichales</taxon>
        <taxon>Francisellaceae</taxon>
        <taxon>Francisella</taxon>
    </lineage>
</organism>
<evidence type="ECO:0000256" key="12">
    <source>
        <dbReference type="ARBA" id="ARBA00022909"/>
    </source>
</evidence>
<dbReference type="InterPro" id="IPR006390">
    <property type="entry name" value="DHP_synth_dom"/>
</dbReference>
<dbReference type="OrthoDB" id="9811744at2"/>
<evidence type="ECO:0000256" key="13">
    <source>
        <dbReference type="ARBA" id="ARBA00023268"/>
    </source>
</evidence>
<dbReference type="HOGENOM" id="CLU_008023_2_2_6"/>
<dbReference type="GO" id="GO:0005829">
    <property type="term" value="C:cytosol"/>
    <property type="evidence" value="ECO:0007669"/>
    <property type="project" value="TreeGrafter"/>
</dbReference>
<evidence type="ECO:0000256" key="6">
    <source>
        <dbReference type="ARBA" id="ARBA00022679"/>
    </source>
</evidence>
<evidence type="ECO:0000259" key="14">
    <source>
        <dbReference type="PROSITE" id="PS50972"/>
    </source>
</evidence>
<gene>
    <name evidence="15" type="ORF">LO80_01275</name>
</gene>
<comment type="cofactor">
    <cofactor evidence="2">
        <name>Mg(2+)</name>
        <dbReference type="ChEBI" id="CHEBI:18420"/>
    </cofactor>
</comment>
<comment type="pathway">
    <text evidence="4">Cofactor biosynthesis; tetrahydrofolate biosynthesis; 2-amino-4-hydroxy-6-hydroxymethyl-7,8-dihydropteridine diphosphate from 7,8-dihydroneopterin triphosphate: step 4/4.</text>
</comment>
<dbReference type="AlphaFoldDB" id="A0A097EMG3"/>
<comment type="pathway">
    <text evidence="3">Cofactor biosynthesis; tetrahydrofolate biosynthesis; 7,8-dihydrofolate from 2-amino-4-hydroxy-6-hydroxymethyl-7,8-dihydropteridine diphosphate and 4-aminobenzoate: step 1/2.</text>
</comment>
<dbReference type="Gene3D" id="3.30.70.560">
    <property type="entry name" value="7,8-Dihydro-6-hydroxymethylpterin-pyrophosphokinase HPPK"/>
    <property type="match status" value="1"/>
</dbReference>
<dbReference type="GO" id="GO:0003848">
    <property type="term" value="F:2-amino-4-hydroxy-6-hydroxymethyldihydropteridine diphosphokinase activity"/>
    <property type="evidence" value="ECO:0007669"/>
    <property type="project" value="InterPro"/>
</dbReference>
<dbReference type="GO" id="GO:0046654">
    <property type="term" value="P:tetrahydrofolate biosynthetic process"/>
    <property type="evidence" value="ECO:0007669"/>
    <property type="project" value="UniProtKB-UniPathway"/>
</dbReference>
<evidence type="ECO:0000256" key="5">
    <source>
        <dbReference type="ARBA" id="ARBA00009951"/>
    </source>
</evidence>
<dbReference type="PANTHER" id="PTHR20941:SF1">
    <property type="entry name" value="FOLIC ACID SYNTHESIS PROTEIN FOL1"/>
    <property type="match status" value="1"/>
</dbReference>
<comment type="similarity">
    <text evidence="5">In the C-terminal section; belongs to the DHPS family.</text>
</comment>
<dbReference type="GO" id="GO:0005524">
    <property type="term" value="F:ATP binding"/>
    <property type="evidence" value="ECO:0007669"/>
    <property type="project" value="UniProtKB-KW"/>
</dbReference>
<dbReference type="KEGG" id="frf:LO80_01275"/>
<dbReference type="InterPro" id="IPR045031">
    <property type="entry name" value="DHP_synth-like"/>
</dbReference>
<dbReference type="InterPro" id="IPR000489">
    <property type="entry name" value="Pterin-binding_dom"/>
</dbReference>
<dbReference type="eggNOG" id="COG0294">
    <property type="taxonomic scope" value="Bacteria"/>
</dbReference>
<dbReference type="NCBIfam" id="TIGR01496">
    <property type="entry name" value="DHPS"/>
    <property type="match status" value="1"/>
</dbReference>
<dbReference type="InterPro" id="IPR011005">
    <property type="entry name" value="Dihydropteroate_synth-like_sf"/>
</dbReference>
<keyword evidence="6" id="KW-0808">Transferase</keyword>
<keyword evidence="11" id="KW-0460">Magnesium</keyword>
<dbReference type="eggNOG" id="COG0801">
    <property type="taxonomic scope" value="Bacteria"/>
</dbReference>
<dbReference type="SUPFAM" id="SSF51717">
    <property type="entry name" value="Dihydropteroate synthetase-like"/>
    <property type="match status" value="1"/>
</dbReference>
<dbReference type="STRING" id="1547445.LO80_01275"/>
<keyword evidence="8" id="KW-0547">Nucleotide-binding</keyword>
<evidence type="ECO:0000256" key="3">
    <source>
        <dbReference type="ARBA" id="ARBA00004763"/>
    </source>
</evidence>
<dbReference type="GO" id="GO:0046872">
    <property type="term" value="F:metal ion binding"/>
    <property type="evidence" value="ECO:0007669"/>
    <property type="project" value="UniProtKB-KW"/>
</dbReference>
<dbReference type="InterPro" id="IPR035907">
    <property type="entry name" value="Hppk_sf"/>
</dbReference>
<protein>
    <submittedName>
        <fullName evidence="15">2-amino-4-hydroxy-6-hydroxymethyldihydropteridine pyrophosphokinase</fullName>
    </submittedName>
</protein>
<evidence type="ECO:0000313" key="16">
    <source>
        <dbReference type="Proteomes" id="UP000029672"/>
    </source>
</evidence>
<evidence type="ECO:0000313" key="15">
    <source>
        <dbReference type="EMBL" id="AIT08738.1"/>
    </source>
</evidence>
<keyword evidence="16" id="KW-1185">Reference proteome</keyword>
<feature type="domain" description="Pterin-binding" evidence="14">
    <location>
        <begin position="170"/>
        <end position="421"/>
    </location>
</feature>
<dbReference type="NCBIfam" id="TIGR01498">
    <property type="entry name" value="folK"/>
    <property type="match status" value="1"/>
</dbReference>
<evidence type="ECO:0000256" key="4">
    <source>
        <dbReference type="ARBA" id="ARBA00005051"/>
    </source>
</evidence>
<evidence type="ECO:0000256" key="9">
    <source>
        <dbReference type="ARBA" id="ARBA00022777"/>
    </source>
</evidence>
<dbReference type="Proteomes" id="UP000029672">
    <property type="component" value="Chromosome"/>
</dbReference>
<dbReference type="PROSITE" id="PS00793">
    <property type="entry name" value="DHPS_2"/>
    <property type="match status" value="1"/>
</dbReference>
<name>A0A097EMG3_9GAMM</name>
<dbReference type="PANTHER" id="PTHR20941">
    <property type="entry name" value="FOLATE SYNTHESIS PROTEINS"/>
    <property type="match status" value="1"/>
</dbReference>
<dbReference type="GO" id="GO:0004156">
    <property type="term" value="F:dihydropteroate synthase activity"/>
    <property type="evidence" value="ECO:0007669"/>
    <property type="project" value="UniProtKB-EC"/>
</dbReference>
<dbReference type="PROSITE" id="PS50972">
    <property type="entry name" value="PTERIN_BINDING"/>
    <property type="match status" value="1"/>
</dbReference>
<evidence type="ECO:0000256" key="2">
    <source>
        <dbReference type="ARBA" id="ARBA00001946"/>
    </source>
</evidence>
<dbReference type="EMBL" id="CP009574">
    <property type="protein sequence ID" value="AIT08738.1"/>
    <property type="molecule type" value="Genomic_DNA"/>
</dbReference>
<accession>A0A097EMG3</accession>
<comment type="catalytic activity">
    <reaction evidence="1">
        <text>(7,8-dihydropterin-6-yl)methyl diphosphate + 4-aminobenzoate = 7,8-dihydropteroate + diphosphate</text>
        <dbReference type="Rhea" id="RHEA:19949"/>
        <dbReference type="ChEBI" id="CHEBI:17836"/>
        <dbReference type="ChEBI" id="CHEBI:17839"/>
        <dbReference type="ChEBI" id="CHEBI:33019"/>
        <dbReference type="ChEBI" id="CHEBI:72950"/>
        <dbReference type="EC" id="2.5.1.15"/>
    </reaction>
</comment>
<dbReference type="GO" id="GO:0016301">
    <property type="term" value="F:kinase activity"/>
    <property type="evidence" value="ECO:0007669"/>
    <property type="project" value="UniProtKB-KW"/>
</dbReference>
<proteinExistence type="inferred from homology"/>
<dbReference type="SUPFAM" id="SSF55083">
    <property type="entry name" value="6-hydroxymethyl-7,8-dihydropterin pyrophosphokinase, HPPK"/>
    <property type="match status" value="1"/>
</dbReference>
<dbReference type="CDD" id="cd00483">
    <property type="entry name" value="HPPK"/>
    <property type="match status" value="1"/>
</dbReference>
<evidence type="ECO:0000256" key="1">
    <source>
        <dbReference type="ARBA" id="ARBA00000012"/>
    </source>
</evidence>
<keyword evidence="9" id="KW-0418">Kinase</keyword>
<evidence type="ECO:0000256" key="8">
    <source>
        <dbReference type="ARBA" id="ARBA00022741"/>
    </source>
</evidence>
<evidence type="ECO:0000256" key="11">
    <source>
        <dbReference type="ARBA" id="ARBA00022842"/>
    </source>
</evidence>
<keyword evidence="13" id="KW-0511">Multifunctional enzyme</keyword>
<reference evidence="15 16" key="1">
    <citation type="submission" date="2014-10" db="EMBL/GenBank/DDBJ databases">
        <title>Whole genome sequence of Francisella endociliophora strain FSC1006, isolated from a laboratory culture of the marine ciliate Euplotes raikovi.</title>
        <authorList>
            <person name="Granberg M."/>
            <person name="Backman S."/>
            <person name="Lundmark E."/>
            <person name="Nilsson E."/>
            <person name="Karlsson E."/>
            <person name="Thelaus J."/>
            <person name="Ohrman C."/>
            <person name="Larkeryd A."/>
            <person name="Stenberg P."/>
        </authorList>
    </citation>
    <scope>NUCLEOTIDE SEQUENCE [LARGE SCALE GENOMIC DNA]</scope>
    <source>
        <strain evidence="15 16">FSC1006</strain>
    </source>
</reference>
<keyword evidence="12" id="KW-0289">Folate biosynthesis</keyword>
<dbReference type="InterPro" id="IPR000550">
    <property type="entry name" value="Hppk"/>
</dbReference>
<dbReference type="RefSeq" id="WP_040007820.1">
    <property type="nucleotide sequence ID" value="NZ_CP009574.1"/>
</dbReference>
<evidence type="ECO:0000256" key="10">
    <source>
        <dbReference type="ARBA" id="ARBA00022840"/>
    </source>
</evidence>
<keyword evidence="7" id="KW-0479">Metal-binding</keyword>
<dbReference type="Pfam" id="PF01288">
    <property type="entry name" value="HPPK"/>
    <property type="match status" value="1"/>
</dbReference>
<sequence>MQYIIGIGANIGFVLENIHLAINALDNNPDIKVLKKASLYSSKAILKEDSPEDWDINFINSAVKINSPLDPEELLKILKDIEKNIGRDLDAPIWSPRVIDLDILAAEDYILDSELLTIPHKELVHRSFALAPLLELDRSWHHPKHADIDLHTRLKELGGIHKLKQTLSSTMRMGIVNLSDQSFSDGHFDDTTRKSNLFELIESGAEIIDIGAESTKPDATSISVDEEFIRLDSFLEYLKSQLPSLKYKPLISIDTRKLEVMQKVLDKYNDIIWMINDVECNDIQQKAKLIAKYNKKYVITHNLGIESRSEYLEKNNAIDEVCDYIDSKKAIMLTEGIKQSDIYFDVGFGFSKQKDTAIHLLANIEKLKERLSLKTLVGHSRKISVLGLEKNANIAQRDLATKNLSEKLIKRDIEIIRVHKI</sequence>
<dbReference type="Pfam" id="PF00809">
    <property type="entry name" value="Pterin_bind"/>
    <property type="match status" value="1"/>
</dbReference>
<keyword evidence="10" id="KW-0067">ATP-binding</keyword>